<feature type="signal peptide" evidence="2">
    <location>
        <begin position="1"/>
        <end position="17"/>
    </location>
</feature>
<keyword evidence="2" id="KW-0732">Signal</keyword>
<keyword evidence="4" id="KW-1185">Reference proteome</keyword>
<feature type="compositionally biased region" description="Low complexity" evidence="1">
    <location>
        <begin position="27"/>
        <end position="39"/>
    </location>
</feature>
<gene>
    <name evidence="3" type="ORF">C8F04DRAFT_1179255</name>
</gene>
<comment type="caution">
    <text evidence="3">The sequence shown here is derived from an EMBL/GenBank/DDBJ whole genome shotgun (WGS) entry which is preliminary data.</text>
</comment>
<evidence type="ECO:0000313" key="3">
    <source>
        <dbReference type="EMBL" id="KAJ7038919.1"/>
    </source>
</evidence>
<evidence type="ECO:0000256" key="2">
    <source>
        <dbReference type="SAM" id="SignalP"/>
    </source>
</evidence>
<dbReference type="EMBL" id="JARJCM010000029">
    <property type="protein sequence ID" value="KAJ7038919.1"/>
    <property type="molecule type" value="Genomic_DNA"/>
</dbReference>
<sequence length="260" mass="27256">MWLLLLSIVSKDTVSTAAHHRRGYLAGSRSGGQSRSGRSLTRVGGLSSENAPEVVAGETTVGAGGLIVGGASGVVTETAAATGTEPDEVCTGLEMGKSSSEPSPKGEKGCRCLQGSKWAGMRKKPVIETRLRVGEAGQMREHRDRVIESKRCDPGCSWRSHLVPIPSKESELTDLMVSGTTLLSLHVMATHLPPLLRKKQRAVRPSGRGGEEKGGTDTTTTTLGNAFKHEAASASVGLGVIDHVLICQKALRGDGVKTLV</sequence>
<reference evidence="3" key="1">
    <citation type="submission" date="2023-03" db="EMBL/GenBank/DDBJ databases">
        <title>Massive genome expansion in bonnet fungi (Mycena s.s.) driven by repeated elements and novel gene families across ecological guilds.</title>
        <authorList>
            <consortium name="Lawrence Berkeley National Laboratory"/>
            <person name="Harder C.B."/>
            <person name="Miyauchi S."/>
            <person name="Viragh M."/>
            <person name="Kuo A."/>
            <person name="Thoen E."/>
            <person name="Andreopoulos B."/>
            <person name="Lu D."/>
            <person name="Skrede I."/>
            <person name="Drula E."/>
            <person name="Henrissat B."/>
            <person name="Morin E."/>
            <person name="Kohler A."/>
            <person name="Barry K."/>
            <person name="LaButti K."/>
            <person name="Morin E."/>
            <person name="Salamov A."/>
            <person name="Lipzen A."/>
            <person name="Mereny Z."/>
            <person name="Hegedus B."/>
            <person name="Baldrian P."/>
            <person name="Stursova M."/>
            <person name="Weitz H."/>
            <person name="Taylor A."/>
            <person name="Grigoriev I.V."/>
            <person name="Nagy L.G."/>
            <person name="Martin F."/>
            <person name="Kauserud H."/>
        </authorList>
    </citation>
    <scope>NUCLEOTIDE SEQUENCE</scope>
    <source>
        <strain evidence="3">CBHHK200</strain>
    </source>
</reference>
<name>A0AAD6XB88_9AGAR</name>
<dbReference type="AlphaFoldDB" id="A0AAD6XB88"/>
<feature type="chain" id="PRO_5042291113" evidence="2">
    <location>
        <begin position="18"/>
        <end position="260"/>
    </location>
</feature>
<protein>
    <submittedName>
        <fullName evidence="3">Uncharacterized protein</fullName>
    </submittedName>
</protein>
<dbReference type="Proteomes" id="UP001218188">
    <property type="component" value="Unassembled WGS sequence"/>
</dbReference>
<evidence type="ECO:0000313" key="4">
    <source>
        <dbReference type="Proteomes" id="UP001218188"/>
    </source>
</evidence>
<feature type="region of interest" description="Disordered" evidence="1">
    <location>
        <begin position="199"/>
        <end position="222"/>
    </location>
</feature>
<evidence type="ECO:0000256" key="1">
    <source>
        <dbReference type="SAM" id="MobiDB-lite"/>
    </source>
</evidence>
<accession>A0AAD6XB88</accession>
<proteinExistence type="predicted"/>
<feature type="region of interest" description="Disordered" evidence="1">
    <location>
        <begin position="25"/>
        <end position="48"/>
    </location>
</feature>
<organism evidence="3 4">
    <name type="scientific">Mycena alexandri</name>
    <dbReference type="NCBI Taxonomy" id="1745969"/>
    <lineage>
        <taxon>Eukaryota</taxon>
        <taxon>Fungi</taxon>
        <taxon>Dikarya</taxon>
        <taxon>Basidiomycota</taxon>
        <taxon>Agaricomycotina</taxon>
        <taxon>Agaricomycetes</taxon>
        <taxon>Agaricomycetidae</taxon>
        <taxon>Agaricales</taxon>
        <taxon>Marasmiineae</taxon>
        <taxon>Mycenaceae</taxon>
        <taxon>Mycena</taxon>
    </lineage>
</organism>